<evidence type="ECO:0000313" key="2">
    <source>
        <dbReference type="EMBL" id="MBW9053110.1"/>
    </source>
</evidence>
<accession>A0ABS7GUS7</accession>
<dbReference type="Proteomes" id="UP000717752">
    <property type="component" value="Unassembled WGS sequence"/>
</dbReference>
<keyword evidence="1" id="KW-0732">Signal</keyword>
<dbReference type="RefSeq" id="WP_220334550.1">
    <property type="nucleotide sequence ID" value="NZ_JAEUAK010000004.1"/>
</dbReference>
<protein>
    <recommendedName>
        <fullName evidence="4">DUF945 domain-containing protein</fullName>
    </recommendedName>
</protein>
<comment type="caution">
    <text evidence="2">The sequence shown here is derived from an EMBL/GenBank/DDBJ whole genome shotgun (WGS) entry which is preliminary data.</text>
</comment>
<evidence type="ECO:0000256" key="1">
    <source>
        <dbReference type="SAM" id="SignalP"/>
    </source>
</evidence>
<keyword evidence="3" id="KW-1185">Reference proteome</keyword>
<sequence length="396" mass="41716">MTFYRTTRLMLSSAAIFSFAGSAFALDGQDLLKKINAAYGQHGGMVVAADGVDIDGTTVTLKNVSFKPAGGEAVSIGEVTLSGVEEQDDGSYYIEEAAFPDINSSKDGVTISASDLTLGGISVPAQPGDSIDAMLFAESAHTGAIKVTKDGTEAFSVLESDMNATLREDASGFDFDGAFKSLKADLSQAGDDAESKEAIEKLALQHIQGDISMKGAWDLEPGTVDLSEISFDFTNIGKLNFGFKISGYTLAFVKSMQDAITQSEANPNKEEAQQTFGFAMLGLAQQLTFDSAQIRFEDASITKRALDYAGSKQNVSGQQMADSLKAMTPIMLAQLNIPELQNAISAAVSTFLDNPKSLTVKATPDKPVAFPMIVGAAMGAPNTIPQMLGVKVSAND</sequence>
<dbReference type="EMBL" id="JAEUAK010000004">
    <property type="protein sequence ID" value="MBW9053110.1"/>
    <property type="molecule type" value="Genomic_DNA"/>
</dbReference>
<proteinExistence type="predicted"/>
<feature type="signal peptide" evidence="1">
    <location>
        <begin position="1"/>
        <end position="25"/>
    </location>
</feature>
<name>A0ABS7GUS7_9HYPH</name>
<evidence type="ECO:0008006" key="4">
    <source>
        <dbReference type="Google" id="ProtNLM"/>
    </source>
</evidence>
<reference evidence="2 3" key="1">
    <citation type="journal article" date="2021" name="MBio">
        <title>Poor Competitiveness of Bradyrhizobium in Pigeon Pea Root Colonization in Indian Soils.</title>
        <authorList>
            <person name="Chalasani D."/>
            <person name="Basu A."/>
            <person name="Pullabhotla S.V.S.R.N."/>
            <person name="Jorrin B."/>
            <person name="Neal A.L."/>
            <person name="Poole P.S."/>
            <person name="Podile A.R."/>
            <person name="Tkacz A."/>
        </authorList>
    </citation>
    <scope>NUCLEOTIDE SEQUENCE [LARGE SCALE GENOMIC DNA]</scope>
    <source>
        <strain evidence="2 3">HU56</strain>
    </source>
</reference>
<evidence type="ECO:0000313" key="3">
    <source>
        <dbReference type="Proteomes" id="UP000717752"/>
    </source>
</evidence>
<feature type="chain" id="PRO_5047016632" description="DUF945 domain-containing protein" evidence="1">
    <location>
        <begin position="26"/>
        <end position="396"/>
    </location>
</feature>
<organism evidence="2 3">
    <name type="scientific">Rhizobium mesosinicum</name>
    <dbReference type="NCBI Taxonomy" id="335017"/>
    <lineage>
        <taxon>Bacteria</taxon>
        <taxon>Pseudomonadati</taxon>
        <taxon>Pseudomonadota</taxon>
        <taxon>Alphaproteobacteria</taxon>
        <taxon>Hyphomicrobiales</taxon>
        <taxon>Rhizobiaceae</taxon>
        <taxon>Rhizobium/Agrobacterium group</taxon>
        <taxon>Rhizobium</taxon>
    </lineage>
</organism>
<gene>
    <name evidence="2" type="ORF">JNB85_11840</name>
</gene>